<evidence type="ECO:0000313" key="3">
    <source>
        <dbReference type="Proteomes" id="UP001500742"/>
    </source>
</evidence>
<dbReference type="InterPro" id="IPR032710">
    <property type="entry name" value="NTF2-like_dom_sf"/>
</dbReference>
<name>A0ABP7Q7D1_9SPHI</name>
<dbReference type="Proteomes" id="UP001500742">
    <property type="component" value="Unassembled WGS sequence"/>
</dbReference>
<evidence type="ECO:0000256" key="1">
    <source>
        <dbReference type="SAM" id="SignalP"/>
    </source>
</evidence>
<dbReference type="PANTHER" id="PTHR38436:SF1">
    <property type="entry name" value="ESTER CYCLASE"/>
    <property type="match status" value="1"/>
</dbReference>
<feature type="signal peptide" evidence="1">
    <location>
        <begin position="1"/>
        <end position="21"/>
    </location>
</feature>
<organism evidence="2 3">
    <name type="scientific">Mucilaginibacter dorajii</name>
    <dbReference type="NCBI Taxonomy" id="692994"/>
    <lineage>
        <taxon>Bacteria</taxon>
        <taxon>Pseudomonadati</taxon>
        <taxon>Bacteroidota</taxon>
        <taxon>Sphingobacteriia</taxon>
        <taxon>Sphingobacteriales</taxon>
        <taxon>Sphingobacteriaceae</taxon>
        <taxon>Mucilaginibacter</taxon>
    </lineage>
</organism>
<dbReference type="InterPro" id="IPR009959">
    <property type="entry name" value="Cyclase_SnoaL-like"/>
</dbReference>
<accession>A0ABP7Q7D1</accession>
<feature type="chain" id="PRO_5046261691" description="Ester cyclase" evidence="1">
    <location>
        <begin position="22"/>
        <end position="165"/>
    </location>
</feature>
<sequence length="165" mass="18158">MKTLKITILAMFMAATNLVCAQGLQSKTAVNKSTMEKNKEVVVRFNKAYWESGNVEIVKEFLADNYVNHFAPPNGPNDASLMVQFITGFRKGFSDVTIEFHEVLGEGDKVSLIKTITATHTGDFMGKAATGKKVVINIVEIDTLKDGKITDTWALSNFPQVIQAL</sequence>
<keyword evidence="1" id="KW-0732">Signal</keyword>
<dbReference type="EMBL" id="BAAAZC010000021">
    <property type="protein sequence ID" value="GAA3977498.1"/>
    <property type="molecule type" value="Genomic_DNA"/>
</dbReference>
<dbReference type="PANTHER" id="PTHR38436">
    <property type="entry name" value="POLYKETIDE CYCLASE SNOAL-LIKE DOMAIN"/>
    <property type="match status" value="1"/>
</dbReference>
<dbReference type="RefSeq" id="WP_259097157.1">
    <property type="nucleotide sequence ID" value="NZ_BAAAZC010000021.1"/>
</dbReference>
<dbReference type="Pfam" id="PF07366">
    <property type="entry name" value="SnoaL"/>
    <property type="match status" value="1"/>
</dbReference>
<comment type="caution">
    <text evidence="2">The sequence shown here is derived from an EMBL/GenBank/DDBJ whole genome shotgun (WGS) entry which is preliminary data.</text>
</comment>
<evidence type="ECO:0000313" key="2">
    <source>
        <dbReference type="EMBL" id="GAA3977498.1"/>
    </source>
</evidence>
<dbReference type="SUPFAM" id="SSF54427">
    <property type="entry name" value="NTF2-like"/>
    <property type="match status" value="1"/>
</dbReference>
<evidence type="ECO:0008006" key="4">
    <source>
        <dbReference type="Google" id="ProtNLM"/>
    </source>
</evidence>
<dbReference type="Gene3D" id="3.10.450.50">
    <property type="match status" value="1"/>
</dbReference>
<reference evidence="3" key="1">
    <citation type="journal article" date="2019" name="Int. J. Syst. Evol. Microbiol.">
        <title>The Global Catalogue of Microorganisms (GCM) 10K type strain sequencing project: providing services to taxonomists for standard genome sequencing and annotation.</title>
        <authorList>
            <consortium name="The Broad Institute Genomics Platform"/>
            <consortium name="The Broad Institute Genome Sequencing Center for Infectious Disease"/>
            <person name="Wu L."/>
            <person name="Ma J."/>
        </authorList>
    </citation>
    <scope>NUCLEOTIDE SEQUENCE [LARGE SCALE GENOMIC DNA]</scope>
    <source>
        <strain evidence="3">JCM 16601</strain>
    </source>
</reference>
<keyword evidence="3" id="KW-1185">Reference proteome</keyword>
<protein>
    <recommendedName>
        <fullName evidence="4">Ester cyclase</fullName>
    </recommendedName>
</protein>
<gene>
    <name evidence="2" type="ORF">GCM10022210_30400</name>
</gene>
<proteinExistence type="predicted"/>